<evidence type="ECO:0000259" key="5">
    <source>
        <dbReference type="PROSITE" id="PS50931"/>
    </source>
</evidence>
<dbReference type="SUPFAM" id="SSF53850">
    <property type="entry name" value="Periplasmic binding protein-like II"/>
    <property type="match status" value="1"/>
</dbReference>
<accession>A0A221MGR4</accession>
<gene>
    <name evidence="6" type="ORF">CFK40_18255</name>
</gene>
<dbReference type="GO" id="GO:0003700">
    <property type="term" value="F:DNA-binding transcription factor activity"/>
    <property type="evidence" value="ECO:0007669"/>
    <property type="project" value="InterPro"/>
</dbReference>
<keyword evidence="4" id="KW-0804">Transcription</keyword>
<dbReference type="EMBL" id="CP022437">
    <property type="protein sequence ID" value="ASN06824.1"/>
    <property type="molecule type" value="Genomic_DNA"/>
</dbReference>
<dbReference type="InterPro" id="IPR005119">
    <property type="entry name" value="LysR_subst-bd"/>
</dbReference>
<evidence type="ECO:0000313" key="6">
    <source>
        <dbReference type="EMBL" id="ASN06824.1"/>
    </source>
</evidence>
<dbReference type="CDD" id="cd08420">
    <property type="entry name" value="PBP2_CysL_like"/>
    <property type="match status" value="1"/>
</dbReference>
<organism evidence="6 7">
    <name type="scientific">Virgibacillus necropolis</name>
    <dbReference type="NCBI Taxonomy" id="163877"/>
    <lineage>
        <taxon>Bacteria</taxon>
        <taxon>Bacillati</taxon>
        <taxon>Bacillota</taxon>
        <taxon>Bacilli</taxon>
        <taxon>Bacillales</taxon>
        <taxon>Bacillaceae</taxon>
        <taxon>Virgibacillus</taxon>
    </lineage>
</organism>
<dbReference type="FunFam" id="1.10.10.10:FF:000001">
    <property type="entry name" value="LysR family transcriptional regulator"/>
    <property type="match status" value="1"/>
</dbReference>
<protein>
    <submittedName>
        <fullName evidence="6">LysR family transcriptional regulator</fullName>
    </submittedName>
</protein>
<dbReference type="Gene3D" id="3.40.190.290">
    <property type="match status" value="1"/>
</dbReference>
<dbReference type="RefSeq" id="WP_089533820.1">
    <property type="nucleotide sequence ID" value="NZ_CP022437.1"/>
</dbReference>
<dbReference type="Pfam" id="PF03466">
    <property type="entry name" value="LysR_substrate"/>
    <property type="match status" value="1"/>
</dbReference>
<feature type="domain" description="HTH lysR-type" evidence="5">
    <location>
        <begin position="1"/>
        <end position="58"/>
    </location>
</feature>
<name>A0A221MGR4_9BACI</name>
<dbReference type="InterPro" id="IPR000847">
    <property type="entry name" value="LysR_HTH_N"/>
</dbReference>
<dbReference type="GO" id="GO:0000976">
    <property type="term" value="F:transcription cis-regulatory region binding"/>
    <property type="evidence" value="ECO:0007669"/>
    <property type="project" value="TreeGrafter"/>
</dbReference>
<dbReference type="Gene3D" id="1.10.10.10">
    <property type="entry name" value="Winged helix-like DNA-binding domain superfamily/Winged helix DNA-binding domain"/>
    <property type="match status" value="1"/>
</dbReference>
<dbReference type="SUPFAM" id="SSF46785">
    <property type="entry name" value="Winged helix' DNA-binding domain"/>
    <property type="match status" value="1"/>
</dbReference>
<dbReference type="Pfam" id="PF00126">
    <property type="entry name" value="HTH_1"/>
    <property type="match status" value="1"/>
</dbReference>
<dbReference type="KEGG" id="vne:CFK40_18255"/>
<proteinExistence type="inferred from homology"/>
<dbReference type="InterPro" id="IPR036390">
    <property type="entry name" value="WH_DNA-bd_sf"/>
</dbReference>
<evidence type="ECO:0000256" key="4">
    <source>
        <dbReference type="ARBA" id="ARBA00023163"/>
    </source>
</evidence>
<comment type="similarity">
    <text evidence="1">Belongs to the LysR transcriptional regulatory family.</text>
</comment>
<dbReference type="OrthoDB" id="9785745at2"/>
<dbReference type="Proteomes" id="UP000204391">
    <property type="component" value="Chromosome"/>
</dbReference>
<dbReference type="PRINTS" id="PR00039">
    <property type="entry name" value="HTHLYSR"/>
</dbReference>
<dbReference type="PANTHER" id="PTHR30126">
    <property type="entry name" value="HTH-TYPE TRANSCRIPTIONAL REGULATOR"/>
    <property type="match status" value="1"/>
</dbReference>
<keyword evidence="7" id="KW-1185">Reference proteome</keyword>
<keyword evidence="3" id="KW-0238">DNA-binding</keyword>
<evidence type="ECO:0000256" key="1">
    <source>
        <dbReference type="ARBA" id="ARBA00009437"/>
    </source>
</evidence>
<dbReference type="PANTHER" id="PTHR30126:SF39">
    <property type="entry name" value="HTH-TYPE TRANSCRIPTIONAL REGULATOR CYSL"/>
    <property type="match status" value="1"/>
</dbReference>
<keyword evidence="2" id="KW-0805">Transcription regulation</keyword>
<dbReference type="PROSITE" id="PS50931">
    <property type="entry name" value="HTH_LYSR"/>
    <property type="match status" value="1"/>
</dbReference>
<reference evidence="6 7" key="1">
    <citation type="journal article" date="2003" name="Int. J. Syst. Evol. Microbiol.">
        <title>Virgibacillus carmonensis sp. nov., Virgibacillus necropolis sp. nov. and Virgibacillus picturae sp. nov., three novel species isolated from deteriorated mural paintings, transfer of the species of the genus salibacillus to Virgibacillus, as Virgibacillus marismortui comb. nov. and Virgibacillus salexigens comb. nov., and emended description of the genus Virgibacillus.</title>
        <authorList>
            <person name="Heyrman J."/>
            <person name="Logan N.A."/>
            <person name="Busse H.J."/>
            <person name="Balcaen A."/>
            <person name="Lebbe L."/>
            <person name="Rodriguez-Diaz M."/>
            <person name="Swings J."/>
            <person name="De Vos P."/>
        </authorList>
    </citation>
    <scope>NUCLEOTIDE SEQUENCE [LARGE SCALE GENOMIC DNA]</scope>
    <source>
        <strain evidence="6 7">LMG 19488</strain>
    </source>
</reference>
<sequence>MNIESLKMFCLVVEEGTISQAARKSYVSQPAVTRQIHLLEDKYGTLLFERTEGILKTTEAGKVLYPFAKTILESIEHSLEYVQASMGDYHINLRIGGTLTIGEYLLPKLLGQFKKEFPEVKLILEIGNTPTILEKLMKNEIDLALIEGVVKSDKLHVEKFTGDELILVCSADHPWKNENEVSIGALANEHLIWREPTSGTRMIIERALESSGMLNKIESYMELGSTQAIKNAVEAGLGISILSKMTVVRELEYGTLKKVEITGINLKRDLWLVRKPYRFRRIGVDKLVKFIRDNV</sequence>
<dbReference type="InterPro" id="IPR036388">
    <property type="entry name" value="WH-like_DNA-bd_sf"/>
</dbReference>
<evidence type="ECO:0000313" key="7">
    <source>
        <dbReference type="Proteomes" id="UP000204391"/>
    </source>
</evidence>
<evidence type="ECO:0000256" key="3">
    <source>
        <dbReference type="ARBA" id="ARBA00023125"/>
    </source>
</evidence>
<dbReference type="AlphaFoldDB" id="A0A221MGR4"/>
<evidence type="ECO:0000256" key="2">
    <source>
        <dbReference type="ARBA" id="ARBA00023015"/>
    </source>
</evidence>